<dbReference type="InterPro" id="IPR036180">
    <property type="entry name" value="Gelsolin-like_dom_sf"/>
</dbReference>
<dbReference type="GO" id="GO:0090110">
    <property type="term" value="P:COPII-coated vesicle cargo loading"/>
    <property type="evidence" value="ECO:0007669"/>
    <property type="project" value="TreeGrafter"/>
</dbReference>
<evidence type="ECO:0000256" key="3">
    <source>
        <dbReference type="ARBA" id="ARBA00022927"/>
    </source>
</evidence>
<proteinExistence type="inferred from homology"/>
<evidence type="ECO:0000313" key="10">
    <source>
        <dbReference type="EMBL" id="KZO95302.1"/>
    </source>
</evidence>
<dbReference type="InterPro" id="IPR012990">
    <property type="entry name" value="Beta-sandwich_Sec23_24"/>
</dbReference>
<keyword evidence="2" id="KW-0813">Transport</keyword>
<dbReference type="InterPro" id="IPR007123">
    <property type="entry name" value="Gelsolin-like_dom"/>
</dbReference>
<dbReference type="SUPFAM" id="SSF53300">
    <property type="entry name" value="vWA-like"/>
    <property type="match status" value="1"/>
</dbReference>
<dbReference type="EMBL" id="KV417289">
    <property type="protein sequence ID" value="KZO95302.1"/>
    <property type="molecule type" value="Genomic_DNA"/>
</dbReference>
<dbReference type="Gene3D" id="3.40.50.410">
    <property type="entry name" value="von Willebrand factor, type A domain"/>
    <property type="match status" value="1"/>
</dbReference>
<dbReference type="Pfam" id="PF04811">
    <property type="entry name" value="Sec23_trunk"/>
    <property type="match status" value="1"/>
</dbReference>
<dbReference type="InterPro" id="IPR006895">
    <property type="entry name" value="Znf_Sec23_Sec24"/>
</dbReference>
<dbReference type="GO" id="GO:0008270">
    <property type="term" value="F:zinc ion binding"/>
    <property type="evidence" value="ECO:0007669"/>
    <property type="project" value="InterPro"/>
</dbReference>
<dbReference type="STRING" id="1330018.A0A167L3T0"/>
<dbReference type="Proteomes" id="UP000076738">
    <property type="component" value="Unassembled WGS sequence"/>
</dbReference>
<comment type="similarity">
    <text evidence="1">Belongs to the SEC23/SEC24 family. SEC24 subfamily.</text>
</comment>
<dbReference type="Pfam" id="PF00626">
    <property type="entry name" value="Gelsolin"/>
    <property type="match status" value="1"/>
</dbReference>
<evidence type="ECO:0000256" key="4">
    <source>
        <dbReference type="SAM" id="MobiDB-lite"/>
    </source>
</evidence>
<feature type="domain" description="Gelsolin-like" evidence="5">
    <location>
        <begin position="720"/>
        <end position="787"/>
    </location>
</feature>
<dbReference type="Pfam" id="PF08033">
    <property type="entry name" value="Sec23_BS"/>
    <property type="match status" value="1"/>
</dbReference>
<feature type="domain" description="Sec23/Sec24 beta-sandwich" evidence="9">
    <location>
        <begin position="497"/>
        <end position="579"/>
    </location>
</feature>
<dbReference type="Pfam" id="PF04815">
    <property type="entry name" value="Sec23_helical"/>
    <property type="match status" value="1"/>
</dbReference>
<evidence type="ECO:0000256" key="1">
    <source>
        <dbReference type="ARBA" id="ARBA00008334"/>
    </source>
</evidence>
<dbReference type="PANTHER" id="PTHR13803:SF4">
    <property type="entry name" value="SECRETORY 24CD, ISOFORM C"/>
    <property type="match status" value="1"/>
</dbReference>
<dbReference type="InterPro" id="IPR029006">
    <property type="entry name" value="ADF-H/Gelsolin-like_dom_sf"/>
</dbReference>
<sequence>MAAIRNVDSSTPIQPTPHSAGRRFRGLRSPIDPSNIPSPTVVQEQDQEVWSSRPFYTLSAEQPPLATSDYVAVDQGNSSPRFVRLTSYAIPHTGDLAANCEWPLGAVVQPFAPLHPEEEDIPLVDCGEAGPPRCSNCQAYVNPFVEWVGGGQRWKCNLCASSSDVSASYFSHLDTTGRRLDYANRLELQRGTVDFAVTDEYYANQPSFGLLEESSLPASARHKGVDFSDLTTFLLPSVKPQLRAPAATRYVFALDVCADSIRSGFLTSAVDALREMLYGSPDDPSVQPSFPRGEGCIVAFLSYSDHLNFFDLSPDLQGPRILVISDVADSFVPLEQNWFVDPDVSREHIEGLLNMLCRQRAEYASPLCASGSVVNAILPAMSKTGGHVIMFTAGLVTSGLGICSRRDESHLTGTKDEKTLFIPHDTFWPNMGEKCAQAGIAVDMFVAPLSPIDLASIGNLAELTGGRVFFHPKFKSSRDHIPLVSELKLIMRSISCYDVAIKVRCSNGLRVSACHGAFHSANATSLSYAIMHESSTFGAELKHSGSLAPGSTAYIQCATLYTSRGGRRRVRCHNLAVDVKPLIGEFFARADLTAGLSLLSKSSAAQIGHRNLPEIKKDLVEQCVLALFSYRINCSAATAPTQLIIPEALKTLPVYMLCLMKSKALKGSNVISDVRCQHRLQLLSMPIPSLINSVYPKLYALHDLERDALMPGADGSIHAPAPMRLSYLWMESGGVYLIDNGEVNVIWVGGATVDVVVHDLFGVDDFLEIPKDPLPVLPTLLSQQVRHLLEFLAYRRGRQVPLLIARQNLDAAELEFSNLLFEDENNDGMSYTDFLCELHDQIRTGLKSGKGSWKSSSW</sequence>
<feature type="domain" description="Zinc finger Sec23/Sec24-type" evidence="6">
    <location>
        <begin position="131"/>
        <end position="169"/>
    </location>
</feature>
<accession>A0A167L3T0</accession>
<feature type="domain" description="Sec23/Sec24 trunk" evidence="7">
    <location>
        <begin position="247"/>
        <end position="488"/>
    </location>
</feature>
<evidence type="ECO:0000313" key="11">
    <source>
        <dbReference type="Proteomes" id="UP000076738"/>
    </source>
</evidence>
<keyword evidence="3" id="KW-0653">Protein transport</keyword>
<dbReference type="InterPro" id="IPR036175">
    <property type="entry name" value="Sec23/24_helical_dom_sf"/>
</dbReference>
<evidence type="ECO:0000259" key="8">
    <source>
        <dbReference type="Pfam" id="PF04815"/>
    </source>
</evidence>
<dbReference type="OrthoDB" id="49016at2759"/>
<evidence type="ECO:0000259" key="9">
    <source>
        <dbReference type="Pfam" id="PF08033"/>
    </source>
</evidence>
<dbReference type="Gene3D" id="2.30.30.380">
    <property type="entry name" value="Zn-finger domain of Sec23/24"/>
    <property type="match status" value="1"/>
</dbReference>
<organism evidence="10 11">
    <name type="scientific">Calocera viscosa (strain TUFC12733)</name>
    <dbReference type="NCBI Taxonomy" id="1330018"/>
    <lineage>
        <taxon>Eukaryota</taxon>
        <taxon>Fungi</taxon>
        <taxon>Dikarya</taxon>
        <taxon>Basidiomycota</taxon>
        <taxon>Agaricomycotina</taxon>
        <taxon>Dacrymycetes</taxon>
        <taxon>Dacrymycetales</taxon>
        <taxon>Dacrymycetaceae</taxon>
        <taxon>Calocera</taxon>
    </lineage>
</organism>
<dbReference type="GO" id="GO:0000149">
    <property type="term" value="F:SNARE binding"/>
    <property type="evidence" value="ECO:0007669"/>
    <property type="project" value="TreeGrafter"/>
</dbReference>
<dbReference type="GO" id="GO:0070971">
    <property type="term" value="C:endoplasmic reticulum exit site"/>
    <property type="evidence" value="ECO:0007669"/>
    <property type="project" value="TreeGrafter"/>
</dbReference>
<evidence type="ECO:0008006" key="12">
    <source>
        <dbReference type="Google" id="ProtNLM"/>
    </source>
</evidence>
<name>A0A167L3T0_CALVF</name>
<dbReference type="GO" id="GO:0006886">
    <property type="term" value="P:intracellular protein transport"/>
    <property type="evidence" value="ECO:0007669"/>
    <property type="project" value="InterPro"/>
</dbReference>
<dbReference type="SUPFAM" id="SSF81995">
    <property type="entry name" value="beta-sandwich domain of Sec23/24"/>
    <property type="match status" value="1"/>
</dbReference>
<dbReference type="GO" id="GO:0030127">
    <property type="term" value="C:COPII vesicle coat"/>
    <property type="evidence" value="ECO:0007669"/>
    <property type="project" value="InterPro"/>
</dbReference>
<dbReference type="Gene3D" id="1.20.120.730">
    <property type="entry name" value="Sec23/Sec24 helical domain"/>
    <property type="match status" value="1"/>
</dbReference>
<dbReference type="Gene3D" id="2.60.40.1670">
    <property type="entry name" value="beta-sandwich domain of Sec23/24"/>
    <property type="match status" value="1"/>
</dbReference>
<dbReference type="SUPFAM" id="SSF82919">
    <property type="entry name" value="Zn-finger domain of Sec23/24"/>
    <property type="match status" value="1"/>
</dbReference>
<evidence type="ECO:0000256" key="2">
    <source>
        <dbReference type="ARBA" id="ARBA00022448"/>
    </source>
</evidence>
<feature type="domain" description="Sec23/Sec24 helical" evidence="8">
    <location>
        <begin position="591"/>
        <end position="691"/>
    </location>
</feature>
<dbReference type="SUPFAM" id="SSF81811">
    <property type="entry name" value="Helical domain of Sec23/24"/>
    <property type="match status" value="1"/>
</dbReference>
<dbReference type="InterPro" id="IPR006900">
    <property type="entry name" value="Sec23/24_helical_dom"/>
</dbReference>
<gene>
    <name evidence="10" type="ORF">CALVIDRAFT_500066</name>
</gene>
<dbReference type="PANTHER" id="PTHR13803">
    <property type="entry name" value="SEC24-RELATED PROTEIN"/>
    <property type="match status" value="1"/>
</dbReference>
<dbReference type="InterPro" id="IPR036465">
    <property type="entry name" value="vWFA_dom_sf"/>
</dbReference>
<evidence type="ECO:0000259" key="5">
    <source>
        <dbReference type="Pfam" id="PF00626"/>
    </source>
</evidence>
<dbReference type="InterPro" id="IPR036174">
    <property type="entry name" value="Znf_Sec23_Sec24_sf"/>
</dbReference>
<dbReference type="Pfam" id="PF04810">
    <property type="entry name" value="zf-Sec23_Sec24"/>
    <property type="match status" value="1"/>
</dbReference>
<dbReference type="AlphaFoldDB" id="A0A167L3T0"/>
<feature type="region of interest" description="Disordered" evidence="4">
    <location>
        <begin position="1"/>
        <end position="46"/>
    </location>
</feature>
<keyword evidence="11" id="KW-1185">Reference proteome</keyword>
<feature type="compositionally biased region" description="Polar residues" evidence="4">
    <location>
        <begin position="7"/>
        <end position="17"/>
    </location>
</feature>
<evidence type="ECO:0000259" key="7">
    <source>
        <dbReference type="Pfam" id="PF04811"/>
    </source>
</evidence>
<evidence type="ECO:0000259" key="6">
    <source>
        <dbReference type="Pfam" id="PF04810"/>
    </source>
</evidence>
<dbReference type="Gene3D" id="3.40.20.10">
    <property type="entry name" value="Severin"/>
    <property type="match status" value="1"/>
</dbReference>
<feature type="compositionally biased region" description="Polar residues" evidence="4">
    <location>
        <begin position="35"/>
        <end position="46"/>
    </location>
</feature>
<reference evidence="10 11" key="1">
    <citation type="journal article" date="2016" name="Mol. Biol. Evol.">
        <title>Comparative Genomics of Early-Diverging Mushroom-Forming Fungi Provides Insights into the Origins of Lignocellulose Decay Capabilities.</title>
        <authorList>
            <person name="Nagy L.G."/>
            <person name="Riley R."/>
            <person name="Tritt A."/>
            <person name="Adam C."/>
            <person name="Daum C."/>
            <person name="Floudas D."/>
            <person name="Sun H."/>
            <person name="Yadav J.S."/>
            <person name="Pangilinan J."/>
            <person name="Larsson K.H."/>
            <person name="Matsuura K."/>
            <person name="Barry K."/>
            <person name="Labutti K."/>
            <person name="Kuo R."/>
            <person name="Ohm R.A."/>
            <person name="Bhattacharya S.S."/>
            <person name="Shirouzu T."/>
            <person name="Yoshinaga Y."/>
            <person name="Martin F.M."/>
            <person name="Grigoriev I.V."/>
            <person name="Hibbett D.S."/>
        </authorList>
    </citation>
    <scope>NUCLEOTIDE SEQUENCE [LARGE SCALE GENOMIC DNA]</scope>
    <source>
        <strain evidence="10 11">TUFC12733</strain>
    </source>
</reference>
<dbReference type="SUPFAM" id="SSF82754">
    <property type="entry name" value="C-terminal, gelsolin-like domain of Sec23/24"/>
    <property type="match status" value="1"/>
</dbReference>
<dbReference type="InterPro" id="IPR006896">
    <property type="entry name" value="Sec23/24_trunk_dom"/>
</dbReference>
<dbReference type="InterPro" id="IPR050550">
    <property type="entry name" value="SEC23_SEC24_subfamily"/>
</dbReference>
<protein>
    <recommendedName>
        <fullName evidence="12">Sec24-like protein</fullName>
    </recommendedName>
</protein>